<dbReference type="RefSeq" id="WP_089413190.1">
    <property type="nucleotide sequence ID" value="NZ_FZQA01000008.1"/>
</dbReference>
<dbReference type="EMBL" id="FZQA01000008">
    <property type="protein sequence ID" value="SNT75502.1"/>
    <property type="molecule type" value="Genomic_DNA"/>
</dbReference>
<keyword evidence="2" id="KW-1185">Reference proteome</keyword>
<dbReference type="InterPro" id="IPR019285">
    <property type="entry name" value="DUF2336"/>
</dbReference>
<dbReference type="Proteomes" id="UP000198346">
    <property type="component" value="Unassembled WGS sequence"/>
</dbReference>
<organism evidence="1 2">
    <name type="scientific">Amphiplicatus metriothermophilus</name>
    <dbReference type="NCBI Taxonomy" id="1519374"/>
    <lineage>
        <taxon>Bacteria</taxon>
        <taxon>Pseudomonadati</taxon>
        <taxon>Pseudomonadota</taxon>
        <taxon>Alphaproteobacteria</taxon>
        <taxon>Parvularculales</taxon>
        <taxon>Parvularculaceae</taxon>
        <taxon>Amphiplicatus</taxon>
    </lineage>
</organism>
<sequence length="379" mass="41110">MSGGAARLLALIEEARRDRRAGLDRLACALTDLRLAAPGKCDAAAFDETLCALAARATPETRRLLAERFAAADGAPRALVRRLAADEAIEIAEPVLRRSAALTEEDLIAIAQHGGPAHVAALACRRAVSARLAAAIVARGEKAGLVYLARNRGARLNDASLAALVAQARAIPELQAPLTARPDLSPLLMTRLYFAVASPLKREILRKADMLDPALIDAAIDACRSRLLAPSAETSPDPLETARQFIRSRIGTRSLNERLLRQMLDARRPAEFMLAFAYCVGVDIRAAQTILQDRSWESLAVACRAAGIERATFAKLIVGLRKTPEEQKSGAQMLEIYMKIPQEAAERVMRFWRARHTPLADLERKKKTSIAAVAPRLAG</sequence>
<evidence type="ECO:0000313" key="1">
    <source>
        <dbReference type="EMBL" id="SNT75502.1"/>
    </source>
</evidence>
<dbReference type="AlphaFoldDB" id="A0A239PZY4"/>
<dbReference type="OrthoDB" id="8433768at2"/>
<reference evidence="1 2" key="1">
    <citation type="submission" date="2017-07" db="EMBL/GenBank/DDBJ databases">
        <authorList>
            <person name="Sun Z.S."/>
            <person name="Albrecht U."/>
            <person name="Echele G."/>
            <person name="Lee C.C."/>
        </authorList>
    </citation>
    <scope>NUCLEOTIDE SEQUENCE [LARGE SCALE GENOMIC DNA]</scope>
    <source>
        <strain evidence="1 2">CGMCC 1.12710</strain>
    </source>
</reference>
<gene>
    <name evidence="1" type="ORF">SAMN06297382_2772</name>
</gene>
<evidence type="ECO:0000313" key="2">
    <source>
        <dbReference type="Proteomes" id="UP000198346"/>
    </source>
</evidence>
<dbReference type="Pfam" id="PF10098">
    <property type="entry name" value="DUF2336"/>
    <property type="match status" value="1"/>
</dbReference>
<name>A0A239PZY4_9PROT</name>
<proteinExistence type="predicted"/>
<protein>
    <submittedName>
        <fullName evidence="1">Uncharacterized conserved protein, DUF2336 family</fullName>
    </submittedName>
</protein>
<accession>A0A239PZY4</accession>